<feature type="domain" description="Lsr2 DNA-binding" evidence="3">
    <location>
        <begin position="76"/>
        <end position="111"/>
    </location>
</feature>
<proteinExistence type="predicted"/>
<evidence type="ECO:0000313" key="4">
    <source>
        <dbReference type="EMBL" id="REF37048.1"/>
    </source>
</evidence>
<comment type="caution">
    <text evidence="4">The sequence shown here is derived from an EMBL/GenBank/DDBJ whole genome shotgun (WGS) entry which is preliminary data.</text>
</comment>
<feature type="domain" description="Lsr2 dimerization" evidence="2">
    <location>
        <begin position="1"/>
        <end position="58"/>
    </location>
</feature>
<dbReference type="Pfam" id="PF23359">
    <property type="entry name" value="Lsr2_DNA-bd"/>
    <property type="match status" value="1"/>
</dbReference>
<gene>
    <name evidence="4" type="ORF">DFJ64_2484</name>
</gene>
<dbReference type="Gene3D" id="4.10.320.10">
    <property type="entry name" value="E3-binding domain"/>
    <property type="match status" value="1"/>
</dbReference>
<dbReference type="InterPro" id="IPR055370">
    <property type="entry name" value="Lsr2_DNA-bd"/>
</dbReference>
<dbReference type="InterPro" id="IPR024412">
    <property type="entry name" value="Lsr2_dim_dom"/>
</dbReference>
<dbReference type="InterPro" id="IPR042261">
    <property type="entry name" value="Lsr2-like_dimerization"/>
</dbReference>
<evidence type="ECO:0000259" key="3">
    <source>
        <dbReference type="Pfam" id="PF23359"/>
    </source>
</evidence>
<dbReference type="EMBL" id="QTUC01000001">
    <property type="protein sequence ID" value="REF37048.1"/>
    <property type="molecule type" value="Genomic_DNA"/>
</dbReference>
<dbReference type="AlphaFoldDB" id="A0A3D9V5K9"/>
<dbReference type="GO" id="GO:0016746">
    <property type="term" value="F:acyltransferase activity"/>
    <property type="evidence" value="ECO:0007669"/>
    <property type="project" value="InterPro"/>
</dbReference>
<evidence type="ECO:0000256" key="1">
    <source>
        <dbReference type="ARBA" id="ARBA00023125"/>
    </source>
</evidence>
<keyword evidence="1" id="KW-0238">DNA-binding</keyword>
<organism evidence="4 5">
    <name type="scientific">Thermasporomyces composti</name>
    <dbReference type="NCBI Taxonomy" id="696763"/>
    <lineage>
        <taxon>Bacteria</taxon>
        <taxon>Bacillati</taxon>
        <taxon>Actinomycetota</taxon>
        <taxon>Actinomycetes</taxon>
        <taxon>Propionibacteriales</taxon>
        <taxon>Nocardioidaceae</taxon>
        <taxon>Thermasporomyces</taxon>
    </lineage>
</organism>
<evidence type="ECO:0000259" key="2">
    <source>
        <dbReference type="Pfam" id="PF11774"/>
    </source>
</evidence>
<dbReference type="Proteomes" id="UP000256485">
    <property type="component" value="Unassembled WGS sequence"/>
</dbReference>
<dbReference type="OrthoDB" id="4113332at2"/>
<reference evidence="4 5" key="1">
    <citation type="submission" date="2018-08" db="EMBL/GenBank/DDBJ databases">
        <title>Sequencing the genomes of 1000 actinobacteria strains.</title>
        <authorList>
            <person name="Klenk H.-P."/>
        </authorList>
    </citation>
    <scope>NUCLEOTIDE SEQUENCE [LARGE SCALE GENOMIC DNA]</scope>
    <source>
        <strain evidence="4 5">DSM 22891</strain>
    </source>
</reference>
<accession>A0A3D9V5K9</accession>
<dbReference type="Gene3D" id="3.30.60.230">
    <property type="entry name" value="Lsr2, dimerization domain"/>
    <property type="match status" value="1"/>
</dbReference>
<dbReference type="Pfam" id="PF11774">
    <property type="entry name" value="Lsr2"/>
    <property type="match status" value="1"/>
</dbReference>
<dbReference type="RefSeq" id="WP_115850580.1">
    <property type="nucleotide sequence ID" value="NZ_QTUC01000001.1"/>
</dbReference>
<keyword evidence="5" id="KW-1185">Reference proteome</keyword>
<dbReference type="InterPro" id="IPR036625">
    <property type="entry name" value="E3-bd_dom_sf"/>
</dbReference>
<dbReference type="GO" id="GO:0003677">
    <property type="term" value="F:DNA binding"/>
    <property type="evidence" value="ECO:0007669"/>
    <property type="project" value="UniProtKB-KW"/>
</dbReference>
<name>A0A3D9V5K9_THECX</name>
<evidence type="ECO:0000313" key="5">
    <source>
        <dbReference type="Proteomes" id="UP000256485"/>
    </source>
</evidence>
<protein>
    <submittedName>
        <fullName evidence="4">Lsr2 protein</fullName>
    </submittedName>
</protein>
<sequence length="113" mass="12397">MATKTSVVLIDDIDGSEADETIRFALDGVSYEIDLSSKNSTKLRNALAPYVEAARRVGGRAVRGRAAKTARGAASRKPETAEIRAWAREQGYDVSDRGRIPSEIIEAYKKARR</sequence>